<protein>
    <submittedName>
        <fullName evidence="3">Retrovirus-related Pol polyprotein from transposon RE1</fullName>
    </submittedName>
</protein>
<evidence type="ECO:0000313" key="4">
    <source>
        <dbReference type="Proteomes" id="UP001604336"/>
    </source>
</evidence>
<feature type="region of interest" description="Disordered" evidence="1">
    <location>
        <begin position="1"/>
        <end position="20"/>
    </location>
</feature>
<reference evidence="4" key="1">
    <citation type="submission" date="2024-07" db="EMBL/GenBank/DDBJ databases">
        <title>Two chromosome-level genome assemblies of Korean endemic species Abeliophyllum distichum and Forsythia ovata (Oleaceae).</title>
        <authorList>
            <person name="Jang H."/>
        </authorList>
    </citation>
    <scope>NUCLEOTIDE SEQUENCE [LARGE SCALE GENOMIC DNA]</scope>
</reference>
<comment type="caution">
    <text evidence="3">The sequence shown here is derived from an EMBL/GenBank/DDBJ whole genome shotgun (WGS) entry which is preliminary data.</text>
</comment>
<gene>
    <name evidence="3" type="ORF">Adt_34736</name>
</gene>
<accession>A0ABD1QZZ0</accession>
<feature type="compositionally biased region" description="Polar residues" evidence="1">
    <location>
        <begin position="73"/>
        <end position="86"/>
    </location>
</feature>
<name>A0ABD1QZZ0_9LAMI</name>
<keyword evidence="4" id="KW-1185">Reference proteome</keyword>
<dbReference type="Proteomes" id="UP001604336">
    <property type="component" value="Unassembled WGS sequence"/>
</dbReference>
<sequence length="212" mass="22824">MDSAASHHVTSDLENLSLQQTYEGPDDVVIEDSSDLGISHTALFSPISVVPDGTSQAPTPVLPASGLDFTSVATSSTSMPTSNCDTGSALAPLSSQQPSPQPPASSTVPITHTHTMALKDENWCQDMSDKLNVFLKNGTWELVPPHASQNVVGCKWVFRIKRNLDGTISWYKARLVAQGFHQRSGLDYRETFSPVVKPATIRLVLSLALIHG</sequence>
<evidence type="ECO:0000256" key="1">
    <source>
        <dbReference type="SAM" id="MobiDB-lite"/>
    </source>
</evidence>
<organism evidence="3 4">
    <name type="scientific">Abeliophyllum distichum</name>
    <dbReference type="NCBI Taxonomy" id="126358"/>
    <lineage>
        <taxon>Eukaryota</taxon>
        <taxon>Viridiplantae</taxon>
        <taxon>Streptophyta</taxon>
        <taxon>Embryophyta</taxon>
        <taxon>Tracheophyta</taxon>
        <taxon>Spermatophyta</taxon>
        <taxon>Magnoliopsida</taxon>
        <taxon>eudicotyledons</taxon>
        <taxon>Gunneridae</taxon>
        <taxon>Pentapetalae</taxon>
        <taxon>asterids</taxon>
        <taxon>lamiids</taxon>
        <taxon>Lamiales</taxon>
        <taxon>Oleaceae</taxon>
        <taxon>Forsythieae</taxon>
        <taxon>Abeliophyllum</taxon>
    </lineage>
</organism>
<dbReference type="EMBL" id="JBFOLK010000010">
    <property type="protein sequence ID" value="KAL2481770.1"/>
    <property type="molecule type" value="Genomic_DNA"/>
</dbReference>
<feature type="compositionally biased region" description="Low complexity" evidence="1">
    <location>
        <begin position="88"/>
        <end position="98"/>
    </location>
</feature>
<dbReference type="AlphaFoldDB" id="A0ABD1QZZ0"/>
<dbReference type="Pfam" id="PF07727">
    <property type="entry name" value="RVT_2"/>
    <property type="match status" value="1"/>
</dbReference>
<evidence type="ECO:0000313" key="3">
    <source>
        <dbReference type="EMBL" id="KAL2481770.1"/>
    </source>
</evidence>
<proteinExistence type="predicted"/>
<dbReference type="InterPro" id="IPR013103">
    <property type="entry name" value="RVT_2"/>
</dbReference>
<feature type="domain" description="Reverse transcriptase Ty1/copia-type" evidence="2">
    <location>
        <begin position="137"/>
        <end position="209"/>
    </location>
</feature>
<feature type="region of interest" description="Disordered" evidence="1">
    <location>
        <begin position="73"/>
        <end position="109"/>
    </location>
</feature>
<evidence type="ECO:0000259" key="2">
    <source>
        <dbReference type="Pfam" id="PF07727"/>
    </source>
</evidence>